<dbReference type="PANTHER" id="PTHR11319:SF35">
    <property type="entry name" value="OUTER MEMBRANE PROTEIN PMPC-RELATED"/>
    <property type="match status" value="1"/>
</dbReference>
<dbReference type="RefSeq" id="XP_068366969.1">
    <property type="nucleotide sequence ID" value="XM_068498686.1"/>
</dbReference>
<feature type="region of interest" description="Disordered" evidence="8">
    <location>
        <begin position="679"/>
        <end position="715"/>
    </location>
</feature>
<dbReference type="Proteomes" id="UP000179807">
    <property type="component" value="Unassembled WGS sequence"/>
</dbReference>
<evidence type="ECO:0000256" key="6">
    <source>
        <dbReference type="ARBA" id="ARBA00023136"/>
    </source>
</evidence>
<dbReference type="OrthoDB" id="540692at2759"/>
<evidence type="ECO:0000313" key="12">
    <source>
        <dbReference type="Proteomes" id="UP000179807"/>
    </source>
</evidence>
<protein>
    <recommendedName>
        <fullName evidence="10">Right handed beta helix domain-containing protein</fullName>
    </recommendedName>
</protein>
<dbReference type="SMART" id="SM00710">
    <property type="entry name" value="PbH1"/>
    <property type="match status" value="11"/>
</dbReference>
<evidence type="ECO:0000256" key="4">
    <source>
        <dbReference type="ARBA" id="ARBA00022525"/>
    </source>
</evidence>
<reference evidence="11" key="1">
    <citation type="submission" date="2016-10" db="EMBL/GenBank/DDBJ databases">
        <authorList>
            <person name="Benchimol M."/>
            <person name="Almeida L.G."/>
            <person name="Vasconcelos A.T."/>
            <person name="Perreira-Neves A."/>
            <person name="Rosa I.A."/>
            <person name="Tasca T."/>
            <person name="Bogo M.R."/>
            <person name="de Souza W."/>
        </authorList>
    </citation>
    <scope>NUCLEOTIDE SEQUENCE [LARGE SCALE GENOMIC DNA]</scope>
    <source>
        <strain evidence="11">K</strain>
    </source>
</reference>
<comment type="subcellular location">
    <subcellularLocation>
        <location evidence="1">Cell envelope</location>
    </subcellularLocation>
    <subcellularLocation>
        <location evidence="2">Cell outer membrane</location>
    </subcellularLocation>
    <subcellularLocation>
        <location evidence="3">Secreted</location>
    </subcellularLocation>
</comment>
<comment type="caution">
    <text evidence="11">The sequence shown here is derived from an EMBL/GenBank/DDBJ whole genome shotgun (WGS) entry which is preliminary data.</text>
</comment>
<keyword evidence="6 9" id="KW-0472">Membrane</keyword>
<feature type="domain" description="Right handed beta helix" evidence="10">
    <location>
        <begin position="328"/>
        <end position="486"/>
    </location>
</feature>
<feature type="region of interest" description="Disordered" evidence="8">
    <location>
        <begin position="774"/>
        <end position="796"/>
    </location>
</feature>
<dbReference type="Gene3D" id="2.160.20.10">
    <property type="entry name" value="Single-stranded right-handed beta-helix, Pectin lyase-like"/>
    <property type="match status" value="1"/>
</dbReference>
<keyword evidence="4" id="KW-0964">Secreted</keyword>
<proteinExistence type="predicted"/>
<evidence type="ECO:0000256" key="5">
    <source>
        <dbReference type="ARBA" id="ARBA00022729"/>
    </source>
</evidence>
<keyword evidence="9" id="KW-1133">Transmembrane helix</keyword>
<evidence type="ECO:0000256" key="9">
    <source>
        <dbReference type="SAM" id="Phobius"/>
    </source>
</evidence>
<dbReference type="InterPro" id="IPR012334">
    <property type="entry name" value="Pectin_lyas_fold"/>
</dbReference>
<evidence type="ECO:0000259" key="10">
    <source>
        <dbReference type="Pfam" id="PF13229"/>
    </source>
</evidence>
<evidence type="ECO:0000256" key="7">
    <source>
        <dbReference type="ARBA" id="ARBA00023237"/>
    </source>
</evidence>
<dbReference type="Pfam" id="PF13229">
    <property type="entry name" value="Beta_helix"/>
    <property type="match status" value="1"/>
</dbReference>
<dbReference type="PANTHER" id="PTHR11319">
    <property type="entry name" value="G PROTEIN-COUPLED RECEPTOR-RELATED"/>
    <property type="match status" value="1"/>
</dbReference>
<keyword evidence="12" id="KW-1185">Reference proteome</keyword>
<evidence type="ECO:0000313" key="11">
    <source>
        <dbReference type="EMBL" id="OHT13833.1"/>
    </source>
</evidence>
<dbReference type="CDD" id="cd12087">
    <property type="entry name" value="TM_EGFR-like"/>
    <property type="match status" value="1"/>
</dbReference>
<dbReference type="InterPro" id="IPR006626">
    <property type="entry name" value="PbH1"/>
</dbReference>
<keyword evidence="5" id="KW-0732">Signal</keyword>
<dbReference type="GO" id="GO:0005576">
    <property type="term" value="C:extracellular region"/>
    <property type="evidence" value="ECO:0007669"/>
    <property type="project" value="UniProtKB-SubCell"/>
</dbReference>
<dbReference type="InterPro" id="IPR003368">
    <property type="entry name" value="POMP_repeat"/>
</dbReference>
<dbReference type="InterPro" id="IPR039448">
    <property type="entry name" value="Beta_helix"/>
</dbReference>
<evidence type="ECO:0000256" key="8">
    <source>
        <dbReference type="SAM" id="MobiDB-lite"/>
    </source>
</evidence>
<dbReference type="NCBIfam" id="TIGR01376">
    <property type="entry name" value="POMP_repeat"/>
    <property type="match status" value="1"/>
</dbReference>
<accession>A0A1J4KRC2</accession>
<evidence type="ECO:0000256" key="1">
    <source>
        <dbReference type="ARBA" id="ARBA00004196"/>
    </source>
</evidence>
<keyword evidence="9" id="KW-0812">Transmembrane</keyword>
<dbReference type="AlphaFoldDB" id="A0A1J4KRC2"/>
<organism evidence="11 12">
    <name type="scientific">Tritrichomonas foetus</name>
    <dbReference type="NCBI Taxonomy" id="1144522"/>
    <lineage>
        <taxon>Eukaryota</taxon>
        <taxon>Metamonada</taxon>
        <taxon>Parabasalia</taxon>
        <taxon>Tritrichomonadida</taxon>
        <taxon>Tritrichomonadidae</taxon>
        <taxon>Tritrichomonas</taxon>
    </lineage>
</organism>
<keyword evidence="7" id="KW-0998">Cell outer membrane</keyword>
<dbReference type="EMBL" id="MLAK01000469">
    <property type="protein sequence ID" value="OHT13833.1"/>
    <property type="molecule type" value="Genomic_DNA"/>
</dbReference>
<gene>
    <name evidence="11" type="ORF">TRFO_15966</name>
</gene>
<dbReference type="SUPFAM" id="SSF51126">
    <property type="entry name" value="Pectin lyase-like"/>
    <property type="match status" value="3"/>
</dbReference>
<dbReference type="InterPro" id="IPR011050">
    <property type="entry name" value="Pectin_lyase_fold/virulence"/>
</dbReference>
<evidence type="ECO:0000256" key="3">
    <source>
        <dbReference type="ARBA" id="ARBA00004613"/>
    </source>
</evidence>
<dbReference type="GeneID" id="94833390"/>
<dbReference type="VEuPathDB" id="TrichDB:TRFO_15966"/>
<sequence>MLVENCTFQECQSVKGGGIYFQDGHQTGDEEGRVVNCTFDNCQGTNGNAIYSRSYNFTLSECTFINNFGGDSYLYVYSNEAWVLPNISHCTFRGNKLDGIIFSSSMITIESCIFEDYDVSGSMSGIMNVQNDWLTTEVALIMITFNNCKFRNNKHRSFMISNSAAGIVLNSCEFTNNSNTYGNQYNNMGACIYGEDCFYLLITSCSFKHNIVLYKGSCFYGLSHLVRISYSTFLNNSATHDTGGAIYMEQTQTENMTILHCSFDSCSAGTYGGAMYFYAKDQSVTSYSWIPIEIRDCTFNNYSSTEEGGAISSGFASISSSSGDNDMFIVNCAFSLCESVKGGCIYFQDGKETGDEEGRIENCTFNNCKGQLGTCIYTRAYNFSLTDSTFSNNINGESYLYIAMDEENVAPIIQRCKFQGNKDARIVIAIKEHLDLVDCEFVSNSQSESDGGGIMLDQTSIPKGVLFTNCIFNYNSATKGYGGAVFITTTIFELSKCSFNRNSALNGGALYIKSDTGYIHLFDDTSTAKVLECSFGSNAASESGGSIYTSTSDSLLISSCNFTYSNANDLGSSIYSDLRGQLTINKLNILASQLFETPSIYITGTSTSGAVLINGSCFSGTKYANDEKASFIIFESSGTIQLTGDVCISGDKESTINGIDSSLPDSYFNCNECEAPTIPDITDVPSSGVIEPTIDSSSSSDDDGSGGDDSQGGGGNKKLGGGSIAGIVIGVIVFVAILIFLVIFFIKRKTETEEKEEAISQEVVDDSVKTFSQEPAWSNNFDSNEYQNSTQNDNYEDPFMREFEEAGA</sequence>
<feature type="transmembrane region" description="Helical" evidence="9">
    <location>
        <begin position="724"/>
        <end position="746"/>
    </location>
</feature>
<name>A0A1J4KRC2_9EUKA</name>
<feature type="compositionally biased region" description="Polar residues" evidence="8">
    <location>
        <begin position="774"/>
        <end position="793"/>
    </location>
</feature>
<evidence type="ECO:0000256" key="2">
    <source>
        <dbReference type="ARBA" id="ARBA00004442"/>
    </source>
</evidence>